<reference evidence="2" key="1">
    <citation type="journal article" date="2019" name="Int. J. Syst. Evol. Microbiol.">
        <title>The Global Catalogue of Microorganisms (GCM) 10K type strain sequencing project: providing services to taxonomists for standard genome sequencing and annotation.</title>
        <authorList>
            <consortium name="The Broad Institute Genomics Platform"/>
            <consortium name="The Broad Institute Genome Sequencing Center for Infectious Disease"/>
            <person name="Wu L."/>
            <person name="Ma J."/>
        </authorList>
    </citation>
    <scope>NUCLEOTIDE SEQUENCE [LARGE SCALE GENOMIC DNA]</scope>
    <source>
        <strain evidence="2">JCM 15572</strain>
    </source>
</reference>
<evidence type="ECO:0000313" key="1">
    <source>
        <dbReference type="EMBL" id="GAA1584025.1"/>
    </source>
</evidence>
<evidence type="ECO:0000313" key="2">
    <source>
        <dbReference type="Proteomes" id="UP001501705"/>
    </source>
</evidence>
<organism evidence="1 2">
    <name type="scientific">Kribbella hippodromi</name>
    <dbReference type="NCBI Taxonomy" id="434347"/>
    <lineage>
        <taxon>Bacteria</taxon>
        <taxon>Bacillati</taxon>
        <taxon>Actinomycetota</taxon>
        <taxon>Actinomycetes</taxon>
        <taxon>Propionibacteriales</taxon>
        <taxon>Kribbellaceae</taxon>
        <taxon>Kribbella</taxon>
    </lineage>
</organism>
<keyword evidence="2" id="KW-1185">Reference proteome</keyword>
<gene>
    <name evidence="1" type="ORF">GCM10009804_45470</name>
</gene>
<comment type="caution">
    <text evidence="1">The sequence shown here is derived from an EMBL/GenBank/DDBJ whole genome shotgun (WGS) entry which is preliminary data.</text>
</comment>
<dbReference type="Proteomes" id="UP001501705">
    <property type="component" value="Unassembled WGS sequence"/>
</dbReference>
<accession>A0ABP4PP15</accession>
<dbReference type="EMBL" id="BAAAPH010000015">
    <property type="protein sequence ID" value="GAA1584025.1"/>
    <property type="molecule type" value="Genomic_DNA"/>
</dbReference>
<name>A0ABP4PP15_9ACTN</name>
<proteinExistence type="predicted"/>
<protein>
    <submittedName>
        <fullName evidence="1">Uncharacterized protein</fullName>
    </submittedName>
</protein>
<sequence>MLYQLYESGNEFAAHPAGQRDERGAAERLEQWAAQAIGCATQPAVVRRRVMAPALNVMAPA</sequence>